<dbReference type="InterPro" id="IPR050425">
    <property type="entry name" value="NAD(P)_dehydrat-like"/>
</dbReference>
<dbReference type="Proteomes" id="UP001217754">
    <property type="component" value="Chromosome 6"/>
</dbReference>
<evidence type="ECO:0000256" key="1">
    <source>
        <dbReference type="ARBA" id="ARBA00023002"/>
    </source>
</evidence>
<dbReference type="PANTHER" id="PTHR10366">
    <property type="entry name" value="NAD DEPENDENT EPIMERASE/DEHYDRATASE"/>
    <property type="match status" value="1"/>
</dbReference>
<dbReference type="Pfam" id="PF01370">
    <property type="entry name" value="Epimerase"/>
    <property type="match status" value="1"/>
</dbReference>
<keyword evidence="5" id="KW-1185">Reference proteome</keyword>
<evidence type="ECO:0000313" key="5">
    <source>
        <dbReference type="Proteomes" id="UP001217754"/>
    </source>
</evidence>
<sequence length="338" mass="36931">MSTVLVTGGSGFLGSHAIVRLLQEGYKVRTTIRNLSLEEDVCTMIRNGGQDPTGVTFIIANLDEDAGWNEAAQGCQYVWHIASPFSLVGGDEESMVRTARDGTLRVLRAAQNAGVKRVILTSSFAAVGYGLPYKDKVFTEDDWTDLDGPYVIPMFKSKTLAERAAWDFVKQGGPELVTIQPVGMFGPLLSSKYSNSFGTLKSMIEGMPGVPRMYLGVVDVRDVVDLHLRAMRTDKANGQRFLASSNSAVPMLDVANELRTHLGEAGKRVPTRELPDLLVRFMGWFSAQANLAAMYLGIARNVSADKARTELGWAPRAYQDTLRDAVDSMLRFGVVSPS</sequence>
<comment type="similarity">
    <text evidence="2">Belongs to the NAD(P)-dependent epimerase/dehydratase family. Dihydroflavonol-4-reductase subfamily.</text>
</comment>
<evidence type="ECO:0000256" key="2">
    <source>
        <dbReference type="ARBA" id="ARBA00023445"/>
    </source>
</evidence>
<dbReference type="InterPro" id="IPR036291">
    <property type="entry name" value="NAD(P)-bd_dom_sf"/>
</dbReference>
<evidence type="ECO:0000313" key="4">
    <source>
        <dbReference type="EMBL" id="WFD40491.1"/>
    </source>
</evidence>
<evidence type="ECO:0000259" key="3">
    <source>
        <dbReference type="Pfam" id="PF01370"/>
    </source>
</evidence>
<dbReference type="FunFam" id="3.40.50.720:FF:000336">
    <property type="entry name" value="Aldehyde reductase"/>
    <property type="match status" value="1"/>
</dbReference>
<dbReference type="GO" id="GO:0016616">
    <property type="term" value="F:oxidoreductase activity, acting on the CH-OH group of donors, NAD or NADP as acceptor"/>
    <property type="evidence" value="ECO:0007669"/>
    <property type="project" value="TreeGrafter"/>
</dbReference>
<dbReference type="AlphaFoldDB" id="A0AAF0F0E8"/>
<feature type="domain" description="NAD-dependent epimerase/dehydratase" evidence="3">
    <location>
        <begin position="4"/>
        <end position="236"/>
    </location>
</feature>
<dbReference type="InterPro" id="IPR001509">
    <property type="entry name" value="Epimerase_deHydtase"/>
</dbReference>
<dbReference type="SUPFAM" id="SSF51735">
    <property type="entry name" value="NAD(P)-binding Rossmann-fold domains"/>
    <property type="match status" value="1"/>
</dbReference>
<name>A0AAF0F0E8_9BASI</name>
<reference evidence="4" key="1">
    <citation type="submission" date="2023-03" db="EMBL/GenBank/DDBJ databases">
        <title>Mating type loci evolution in Malassezia.</title>
        <authorList>
            <person name="Coelho M.A."/>
        </authorList>
    </citation>
    <scope>NUCLEOTIDE SEQUENCE</scope>
    <source>
        <strain evidence="4">CBS 9431</strain>
    </source>
</reference>
<dbReference type="Gene3D" id="3.40.50.720">
    <property type="entry name" value="NAD(P)-binding Rossmann-like Domain"/>
    <property type="match status" value="1"/>
</dbReference>
<dbReference type="RefSeq" id="XP_060123388.1">
    <property type="nucleotide sequence ID" value="XM_060267405.1"/>
</dbReference>
<keyword evidence="1" id="KW-0560">Oxidoreductase</keyword>
<gene>
    <name evidence="4" type="ORF">MJAP1_003477</name>
</gene>
<dbReference type="GeneID" id="85227128"/>
<protein>
    <recommendedName>
        <fullName evidence="3">NAD-dependent epimerase/dehydratase domain-containing protein</fullName>
    </recommendedName>
</protein>
<organism evidence="4 5">
    <name type="scientific">Malassezia japonica</name>
    <dbReference type="NCBI Taxonomy" id="223818"/>
    <lineage>
        <taxon>Eukaryota</taxon>
        <taxon>Fungi</taxon>
        <taxon>Dikarya</taxon>
        <taxon>Basidiomycota</taxon>
        <taxon>Ustilaginomycotina</taxon>
        <taxon>Malasseziomycetes</taxon>
        <taxon>Malasseziales</taxon>
        <taxon>Malasseziaceae</taxon>
        <taxon>Malassezia</taxon>
    </lineage>
</organism>
<dbReference type="EMBL" id="CP119963">
    <property type="protein sequence ID" value="WFD40491.1"/>
    <property type="molecule type" value="Genomic_DNA"/>
</dbReference>
<proteinExistence type="inferred from homology"/>
<accession>A0AAF0F0E8</accession>
<dbReference type="PANTHER" id="PTHR10366:SF564">
    <property type="entry name" value="STEROL-4-ALPHA-CARBOXYLATE 3-DEHYDROGENASE, DECARBOXYLATING"/>
    <property type="match status" value="1"/>
</dbReference>